<dbReference type="Proteomes" id="UP000216147">
    <property type="component" value="Unassembled WGS sequence"/>
</dbReference>
<protein>
    <recommendedName>
        <fullName evidence="3">Type II secretion system core protein G</fullName>
    </recommendedName>
</protein>
<dbReference type="Pfam" id="PF07963">
    <property type="entry name" value="N_methyl"/>
    <property type="match status" value="1"/>
</dbReference>
<feature type="compositionally biased region" description="Basic and acidic residues" evidence="10">
    <location>
        <begin position="136"/>
        <end position="154"/>
    </location>
</feature>
<dbReference type="GO" id="GO:0005886">
    <property type="term" value="C:plasma membrane"/>
    <property type="evidence" value="ECO:0007669"/>
    <property type="project" value="UniProtKB-SubCell"/>
</dbReference>
<dbReference type="PANTHER" id="PTHR30093">
    <property type="entry name" value="GENERAL SECRETION PATHWAY PROTEIN G"/>
    <property type="match status" value="1"/>
</dbReference>
<evidence type="ECO:0000313" key="13">
    <source>
        <dbReference type="EMBL" id="OYX57795.1"/>
    </source>
</evidence>
<dbReference type="NCBIfam" id="TIGR01710">
    <property type="entry name" value="typeII_sec_gspG"/>
    <property type="match status" value="1"/>
</dbReference>
<dbReference type="PANTHER" id="PTHR30093:SF44">
    <property type="entry name" value="TYPE II SECRETION SYSTEM CORE PROTEIN G"/>
    <property type="match status" value="1"/>
</dbReference>
<dbReference type="SUPFAM" id="SSF54523">
    <property type="entry name" value="Pili subunits"/>
    <property type="match status" value="1"/>
</dbReference>
<keyword evidence="7 11" id="KW-0812">Transmembrane</keyword>
<feature type="region of interest" description="Disordered" evidence="10">
    <location>
        <begin position="131"/>
        <end position="154"/>
    </location>
</feature>
<dbReference type="InterPro" id="IPR013545">
    <property type="entry name" value="T2SS_protein-GspG_C"/>
</dbReference>
<gene>
    <name evidence="13" type="ORF">B7Y86_04795</name>
</gene>
<keyword evidence="5" id="KW-0488">Methylation</keyword>
<dbReference type="InterPro" id="IPR010054">
    <property type="entry name" value="Type2_sec_GspG"/>
</dbReference>
<dbReference type="EMBL" id="NCEQ01000004">
    <property type="protein sequence ID" value="OYX57795.1"/>
    <property type="molecule type" value="Genomic_DNA"/>
</dbReference>
<accession>A0A258HL89</accession>
<evidence type="ECO:0000256" key="9">
    <source>
        <dbReference type="ARBA" id="ARBA00023136"/>
    </source>
</evidence>
<dbReference type="InterPro" id="IPR045584">
    <property type="entry name" value="Pilin-like"/>
</dbReference>
<sequence length="154" mass="16932">MVTLSKRHKPDRRLDARRAGLTLVEMIVVLAIIAVVAVLIVPNVIGRPDEARVTVAKTDLKTIATALRMYRLDNGDYPTTQQGLEALASRPTTPPEPRAYPAEPYLTEVPTDPWGKPYVYRSPGTGGAYDLLSYGKDGEEGGEKLDADLNERTR</sequence>
<evidence type="ECO:0000256" key="1">
    <source>
        <dbReference type="ARBA" id="ARBA00004377"/>
    </source>
</evidence>
<evidence type="ECO:0000256" key="3">
    <source>
        <dbReference type="ARBA" id="ARBA00020042"/>
    </source>
</evidence>
<evidence type="ECO:0000256" key="10">
    <source>
        <dbReference type="SAM" id="MobiDB-lite"/>
    </source>
</evidence>
<keyword evidence="8 11" id="KW-1133">Transmembrane helix</keyword>
<keyword evidence="4" id="KW-1003">Cell membrane</keyword>
<dbReference type="PROSITE" id="PS00409">
    <property type="entry name" value="PROKAR_NTER_METHYL"/>
    <property type="match status" value="1"/>
</dbReference>
<organism evidence="13 14">
    <name type="scientific">Brevundimonas subvibrioides</name>
    <dbReference type="NCBI Taxonomy" id="74313"/>
    <lineage>
        <taxon>Bacteria</taxon>
        <taxon>Pseudomonadati</taxon>
        <taxon>Pseudomonadota</taxon>
        <taxon>Alphaproteobacteria</taxon>
        <taxon>Caulobacterales</taxon>
        <taxon>Caulobacteraceae</taxon>
        <taxon>Brevundimonas</taxon>
    </lineage>
</organism>
<dbReference type="Gene3D" id="3.30.700.10">
    <property type="entry name" value="Glycoprotein, Type 4 Pilin"/>
    <property type="match status" value="1"/>
</dbReference>
<feature type="region of interest" description="Disordered" evidence="10">
    <location>
        <begin position="80"/>
        <end position="108"/>
    </location>
</feature>
<evidence type="ECO:0000313" key="14">
    <source>
        <dbReference type="Proteomes" id="UP000216147"/>
    </source>
</evidence>
<evidence type="ECO:0000256" key="7">
    <source>
        <dbReference type="ARBA" id="ARBA00022692"/>
    </source>
</evidence>
<keyword evidence="9 11" id="KW-0472">Membrane</keyword>
<comment type="subcellular location">
    <subcellularLocation>
        <location evidence="1">Cell inner membrane</location>
        <topology evidence="1">Single-pass membrane protein</topology>
    </subcellularLocation>
</comment>
<dbReference type="InterPro" id="IPR000983">
    <property type="entry name" value="Bac_GSPG_pilin"/>
</dbReference>
<reference evidence="13 14" key="1">
    <citation type="submission" date="2017-03" db="EMBL/GenBank/DDBJ databases">
        <title>Lifting the veil on microbial sulfur biogeochemistry in mining wastewaters.</title>
        <authorList>
            <person name="Kantor R.S."/>
            <person name="Colenbrander Nelson T."/>
            <person name="Marshall S."/>
            <person name="Bennett D."/>
            <person name="Apte S."/>
            <person name="Camacho D."/>
            <person name="Thomas B.C."/>
            <person name="Warren L.A."/>
            <person name="Banfield J.F."/>
        </authorList>
    </citation>
    <scope>NUCLEOTIDE SEQUENCE [LARGE SCALE GENOMIC DNA]</scope>
    <source>
        <strain evidence="13">32-68-21</strain>
    </source>
</reference>
<dbReference type="GO" id="GO:0015628">
    <property type="term" value="P:protein secretion by the type II secretion system"/>
    <property type="evidence" value="ECO:0007669"/>
    <property type="project" value="InterPro"/>
</dbReference>
<proteinExistence type="inferred from homology"/>
<dbReference type="PRINTS" id="PR00813">
    <property type="entry name" value="BCTERIALGSPG"/>
</dbReference>
<evidence type="ECO:0000256" key="6">
    <source>
        <dbReference type="ARBA" id="ARBA00022519"/>
    </source>
</evidence>
<keyword evidence="6" id="KW-0997">Cell inner membrane</keyword>
<dbReference type="NCBIfam" id="TIGR02532">
    <property type="entry name" value="IV_pilin_GFxxxE"/>
    <property type="match status" value="1"/>
</dbReference>
<dbReference type="InterPro" id="IPR012902">
    <property type="entry name" value="N_methyl_site"/>
</dbReference>
<name>A0A258HL89_9CAUL</name>
<evidence type="ECO:0000259" key="12">
    <source>
        <dbReference type="Pfam" id="PF08334"/>
    </source>
</evidence>
<feature type="domain" description="Type II secretion system protein GspG C-terminal" evidence="12">
    <location>
        <begin position="43"/>
        <end position="150"/>
    </location>
</feature>
<evidence type="ECO:0000256" key="5">
    <source>
        <dbReference type="ARBA" id="ARBA00022481"/>
    </source>
</evidence>
<evidence type="ECO:0000256" key="2">
    <source>
        <dbReference type="ARBA" id="ARBA00009984"/>
    </source>
</evidence>
<evidence type="ECO:0000256" key="11">
    <source>
        <dbReference type="SAM" id="Phobius"/>
    </source>
</evidence>
<dbReference type="GO" id="GO:0015627">
    <property type="term" value="C:type II protein secretion system complex"/>
    <property type="evidence" value="ECO:0007669"/>
    <property type="project" value="InterPro"/>
</dbReference>
<comment type="similarity">
    <text evidence="2">Belongs to the GSP G family.</text>
</comment>
<comment type="caution">
    <text evidence="13">The sequence shown here is derived from an EMBL/GenBank/DDBJ whole genome shotgun (WGS) entry which is preliminary data.</text>
</comment>
<feature type="transmembrane region" description="Helical" evidence="11">
    <location>
        <begin position="21"/>
        <end position="41"/>
    </location>
</feature>
<dbReference type="Pfam" id="PF08334">
    <property type="entry name" value="T2SSG"/>
    <property type="match status" value="1"/>
</dbReference>
<evidence type="ECO:0000256" key="8">
    <source>
        <dbReference type="ARBA" id="ARBA00022989"/>
    </source>
</evidence>
<dbReference type="AlphaFoldDB" id="A0A258HL89"/>
<evidence type="ECO:0000256" key="4">
    <source>
        <dbReference type="ARBA" id="ARBA00022475"/>
    </source>
</evidence>